<reference evidence="16" key="2">
    <citation type="submission" date="2020-04" db="EMBL/GenBank/DDBJ databases">
        <authorList>
            <consortium name="NCBI Genome Project"/>
        </authorList>
    </citation>
    <scope>NUCLEOTIDE SEQUENCE</scope>
    <source>
        <strain evidence="16">CBS 304.34</strain>
    </source>
</reference>
<dbReference type="PRINTS" id="PR00768">
    <property type="entry name" value="DEUTEROLYSIN"/>
</dbReference>
<comment type="cofactor">
    <cofactor evidence="12 13">
        <name>Zn(2+)</name>
        <dbReference type="ChEBI" id="CHEBI:29105"/>
    </cofactor>
    <text evidence="12 13">Binds 1 zinc ion per subunit.</text>
</comment>
<comment type="subcellular location">
    <subcellularLocation>
        <location evidence="13">Secreted</location>
    </subcellularLocation>
</comment>
<dbReference type="EC" id="3.4.24.39" evidence="13"/>
<comment type="function">
    <text evidence="13">Secreted metalloproteinase that allows assimilation of proteinaceous substrates. Shows high activities on basic nuclear substrates such as histone and protamine.</text>
</comment>
<evidence type="ECO:0000256" key="3">
    <source>
        <dbReference type="ARBA" id="ARBA00022670"/>
    </source>
</evidence>
<dbReference type="SUPFAM" id="SSF55486">
    <property type="entry name" value="Metalloproteases ('zincins'), catalytic domain"/>
    <property type="match status" value="1"/>
</dbReference>
<organism evidence="14">
    <name type="scientific">Mytilinidion resinicola</name>
    <dbReference type="NCBI Taxonomy" id="574789"/>
    <lineage>
        <taxon>Eukaryota</taxon>
        <taxon>Fungi</taxon>
        <taxon>Dikarya</taxon>
        <taxon>Ascomycota</taxon>
        <taxon>Pezizomycotina</taxon>
        <taxon>Dothideomycetes</taxon>
        <taxon>Pleosporomycetidae</taxon>
        <taxon>Mytilinidiales</taxon>
        <taxon>Mytilinidiaceae</taxon>
        <taxon>Mytilinidion</taxon>
    </lineage>
</organism>
<feature type="chain" id="PRO_5044517533" description="Neutral protease 2" evidence="13">
    <location>
        <begin position="19"/>
        <end position="354"/>
    </location>
</feature>
<evidence type="ECO:0000256" key="12">
    <source>
        <dbReference type="PIRSR" id="PIRSR601384-2"/>
    </source>
</evidence>
<dbReference type="EMBL" id="MU003692">
    <property type="protein sequence ID" value="KAF2817826.1"/>
    <property type="molecule type" value="Genomic_DNA"/>
</dbReference>
<dbReference type="GO" id="GO:0006508">
    <property type="term" value="P:proteolysis"/>
    <property type="evidence" value="ECO:0007669"/>
    <property type="project" value="UniProtKB-KW"/>
</dbReference>
<evidence type="ECO:0000256" key="2">
    <source>
        <dbReference type="ARBA" id="ARBA00010279"/>
    </source>
</evidence>
<dbReference type="RefSeq" id="XP_033584790.1">
    <property type="nucleotide sequence ID" value="XM_033717320.1"/>
</dbReference>
<evidence type="ECO:0000256" key="9">
    <source>
        <dbReference type="ARBA" id="ARBA00023049"/>
    </source>
</evidence>
<keyword evidence="3 13" id="KW-0645">Protease</keyword>
<keyword evidence="6 13" id="KW-0732">Signal</keyword>
<feature type="signal peptide" evidence="13">
    <location>
        <begin position="1"/>
        <end position="18"/>
    </location>
</feature>
<reference evidence="14 16" key="1">
    <citation type="journal article" date="2020" name="Stud. Mycol.">
        <title>101 Dothideomycetes genomes: a test case for predicting lifestyles and emergence of pathogens.</title>
        <authorList>
            <person name="Haridas S."/>
            <person name="Albert R."/>
            <person name="Binder M."/>
            <person name="Bloem J."/>
            <person name="Labutti K."/>
            <person name="Salamov A."/>
            <person name="Andreopoulos B."/>
            <person name="Baker S."/>
            <person name="Barry K."/>
            <person name="Bills G."/>
            <person name="Bluhm B."/>
            <person name="Cannon C."/>
            <person name="Castanera R."/>
            <person name="Culley D."/>
            <person name="Daum C."/>
            <person name="Ezra D."/>
            <person name="Gonzalez J."/>
            <person name="Henrissat B."/>
            <person name="Kuo A."/>
            <person name="Liang C."/>
            <person name="Lipzen A."/>
            <person name="Lutzoni F."/>
            <person name="Magnuson J."/>
            <person name="Mondo S."/>
            <person name="Nolan M."/>
            <person name="Ohm R."/>
            <person name="Pangilinan J."/>
            <person name="Park H.-J."/>
            <person name="Ramirez L."/>
            <person name="Alfaro M."/>
            <person name="Sun H."/>
            <person name="Tritt A."/>
            <person name="Yoshinaga Y."/>
            <person name="Zwiers L.-H."/>
            <person name="Turgeon B."/>
            <person name="Goodwin S."/>
            <person name="Spatafora J."/>
            <person name="Crous P."/>
            <person name="Grigoriev I."/>
        </authorList>
    </citation>
    <scope>NUCLEOTIDE SEQUENCE</scope>
    <source>
        <strain evidence="14 16">CBS 304.34</strain>
    </source>
</reference>
<keyword evidence="5 12" id="KW-0479">Metal-binding</keyword>
<dbReference type="PANTHER" id="PTHR37016:SF3">
    <property type="entry name" value="NEUTRAL PROTEASE 2-RELATED"/>
    <property type="match status" value="1"/>
</dbReference>
<dbReference type="Pfam" id="PF02102">
    <property type="entry name" value="Peptidase_M35"/>
    <property type="match status" value="1"/>
</dbReference>
<dbReference type="GeneID" id="54458213"/>
<dbReference type="InterPro" id="IPR050414">
    <property type="entry name" value="Fungal_M35_metalloproteases"/>
</dbReference>
<gene>
    <name evidence="14 16" type="ORF">BDZ99DRAFT_432170</name>
</gene>
<evidence type="ECO:0000256" key="1">
    <source>
        <dbReference type="ARBA" id="ARBA00001187"/>
    </source>
</evidence>
<evidence type="ECO:0000256" key="8">
    <source>
        <dbReference type="ARBA" id="ARBA00022833"/>
    </source>
</evidence>
<keyword evidence="13" id="KW-0964">Secreted</keyword>
<reference evidence="16" key="3">
    <citation type="submission" date="2025-04" db="UniProtKB">
        <authorList>
            <consortium name="RefSeq"/>
        </authorList>
    </citation>
    <scope>IDENTIFICATION</scope>
    <source>
        <strain evidence="16">CBS 304.34</strain>
    </source>
</reference>
<feature type="binding site" evidence="12">
    <location>
        <position position="302"/>
    </location>
    <ligand>
        <name>Zn(2+)</name>
        <dbReference type="ChEBI" id="CHEBI:29105"/>
        <note>catalytic</note>
    </ligand>
</feature>
<dbReference type="GO" id="GO:0004222">
    <property type="term" value="F:metalloendopeptidase activity"/>
    <property type="evidence" value="ECO:0007669"/>
    <property type="project" value="InterPro"/>
</dbReference>
<feature type="binding site" evidence="12">
    <location>
        <position position="317"/>
    </location>
    <ligand>
        <name>Zn(2+)</name>
        <dbReference type="ChEBI" id="CHEBI:29105"/>
        <note>catalytic</note>
    </ligand>
</feature>
<proteinExistence type="inferred from homology"/>
<dbReference type="Gene3D" id="2.60.40.2970">
    <property type="match status" value="1"/>
</dbReference>
<comment type="similarity">
    <text evidence="2 13">Belongs to the peptidase M35 family.</text>
</comment>
<dbReference type="CDD" id="cd11008">
    <property type="entry name" value="M35_deuterolysin_like"/>
    <property type="match status" value="1"/>
</dbReference>
<dbReference type="GO" id="GO:0005576">
    <property type="term" value="C:extracellular region"/>
    <property type="evidence" value="ECO:0007669"/>
    <property type="project" value="UniProtKB-SubCell"/>
</dbReference>
<protein>
    <recommendedName>
        <fullName evidence="13">Neutral protease 2</fullName>
        <ecNumber evidence="13">3.4.24.39</ecNumber>
    </recommendedName>
    <alternativeName>
        <fullName evidence="13">Deuterolysin</fullName>
    </alternativeName>
</protein>
<keyword evidence="9 13" id="KW-0482">Metalloprotease</keyword>
<evidence type="ECO:0000256" key="11">
    <source>
        <dbReference type="PIRSR" id="PIRSR601384-1"/>
    </source>
</evidence>
<dbReference type="GO" id="GO:0046872">
    <property type="term" value="F:metal ion binding"/>
    <property type="evidence" value="ECO:0007669"/>
    <property type="project" value="UniProtKB-KW"/>
</dbReference>
<keyword evidence="7 13" id="KW-0378">Hydrolase</keyword>
<evidence type="ECO:0000256" key="5">
    <source>
        <dbReference type="ARBA" id="ARBA00022723"/>
    </source>
</evidence>
<feature type="active site" evidence="11">
    <location>
        <position position="303"/>
    </location>
</feature>
<dbReference type="OrthoDB" id="412874at2759"/>
<evidence type="ECO:0000256" key="6">
    <source>
        <dbReference type="ARBA" id="ARBA00022729"/>
    </source>
</evidence>
<dbReference type="AlphaFoldDB" id="A0A6A6Z9Y3"/>
<feature type="binding site" evidence="12">
    <location>
        <position position="306"/>
    </location>
    <ligand>
        <name>Zn(2+)</name>
        <dbReference type="ChEBI" id="CHEBI:29105"/>
        <note>catalytic</note>
    </ligand>
</feature>
<evidence type="ECO:0000256" key="7">
    <source>
        <dbReference type="ARBA" id="ARBA00022801"/>
    </source>
</evidence>
<keyword evidence="10" id="KW-0865">Zymogen</keyword>
<evidence type="ECO:0000256" key="4">
    <source>
        <dbReference type="ARBA" id="ARBA00022685"/>
    </source>
</evidence>
<dbReference type="InterPro" id="IPR024079">
    <property type="entry name" value="MetalloPept_cat_dom_sf"/>
</dbReference>
<keyword evidence="8 12" id="KW-0862">Zinc</keyword>
<dbReference type="Proteomes" id="UP000504636">
    <property type="component" value="Unplaced"/>
</dbReference>
<accession>A0A6A6Z9Y3</accession>
<evidence type="ECO:0000313" key="15">
    <source>
        <dbReference type="Proteomes" id="UP000504636"/>
    </source>
</evidence>
<dbReference type="Gene3D" id="3.40.390.10">
    <property type="entry name" value="Collagenase (Catalytic Domain)"/>
    <property type="match status" value="1"/>
</dbReference>
<dbReference type="PANTHER" id="PTHR37016">
    <property type="match status" value="1"/>
</dbReference>
<keyword evidence="15" id="KW-1185">Reference proteome</keyword>
<evidence type="ECO:0000313" key="16">
    <source>
        <dbReference type="RefSeq" id="XP_033584790.1"/>
    </source>
</evidence>
<evidence type="ECO:0000256" key="13">
    <source>
        <dbReference type="RuleBase" id="RU361126"/>
    </source>
</evidence>
<evidence type="ECO:0000313" key="14">
    <source>
        <dbReference type="EMBL" id="KAF2817826.1"/>
    </source>
</evidence>
<comment type="catalytic activity">
    <reaction evidence="1 13">
        <text>Preferential cleavage of bonds with hydrophobic residues in P1'. Also 3-Asn-|-Gln-4 and 8-Gly-|-Ser-9 bonds in insulin B chain.</text>
        <dbReference type="EC" id="3.4.24.39"/>
    </reaction>
</comment>
<keyword evidence="4 13" id="KW-0165">Cleavage on pair of basic residues</keyword>
<dbReference type="InterPro" id="IPR001384">
    <property type="entry name" value="Peptidase_M35"/>
</dbReference>
<sequence>MKTFTQLSLAAFVALASATTVDVNKRDSPLSVELSAVGNTEVKVAVTNTGAIELNLLSKGTFLDEVQPVQKLKIFSANTEVPFEGLKLRLKTSSLSTDSFTTLAAGETKELTVEAASLHTLTTSGVYDVYAAGAISCAEPGSTTLAGSIAYSSNKLSLNVDGAKAAKVAKKLRKRTAVASDCTGSKLSTLKSALADCKSLANAAASAASAGTKMSTYFKSTSSSVKSTVAARLRAVATECGSTSSGATETHCTDTDDGCESDVLAYTIPSENYIVYCPLSFSDLPVLSGSCHAQDIATTILHESTHAPGVYSPGTDDNAYGFSASTALSSSQAVDNADSYALYANSIYVGSSCA</sequence>
<evidence type="ECO:0000256" key="10">
    <source>
        <dbReference type="ARBA" id="ARBA00023145"/>
    </source>
</evidence>
<name>A0A6A6Z9Y3_9PEZI</name>